<dbReference type="GO" id="GO:0006935">
    <property type="term" value="P:chemotaxis"/>
    <property type="evidence" value="ECO:0007669"/>
    <property type="project" value="UniProtKB-KW"/>
</dbReference>
<dbReference type="SUPFAM" id="SSF58104">
    <property type="entry name" value="Methyl-accepting chemotaxis protein (MCP) signaling domain"/>
    <property type="match status" value="1"/>
</dbReference>
<evidence type="ECO:0000259" key="7">
    <source>
        <dbReference type="PROSITE" id="PS50111"/>
    </source>
</evidence>
<keyword evidence="4" id="KW-0807">Transducer</keyword>
<dbReference type="InterPro" id="IPR003660">
    <property type="entry name" value="HAMP_dom"/>
</dbReference>
<dbReference type="InterPro" id="IPR051310">
    <property type="entry name" value="MCP_chemotaxis"/>
</dbReference>
<accession>A0A4R5PIJ0</accession>
<dbReference type="GO" id="GO:0016020">
    <property type="term" value="C:membrane"/>
    <property type="evidence" value="ECO:0007669"/>
    <property type="project" value="UniProtKB-SubCell"/>
</dbReference>
<dbReference type="PANTHER" id="PTHR43531">
    <property type="entry name" value="PROTEIN ICFG"/>
    <property type="match status" value="1"/>
</dbReference>
<dbReference type="Gene3D" id="1.10.287.950">
    <property type="entry name" value="Methyl-accepting chemotaxis protein"/>
    <property type="match status" value="1"/>
</dbReference>
<feature type="domain" description="Methyl-accepting transducer" evidence="7">
    <location>
        <begin position="360"/>
        <end position="589"/>
    </location>
</feature>
<comment type="subcellular location">
    <subcellularLocation>
        <location evidence="1">Membrane</location>
    </subcellularLocation>
</comment>
<dbReference type="Pfam" id="PF00672">
    <property type="entry name" value="HAMP"/>
    <property type="match status" value="1"/>
</dbReference>
<dbReference type="Gene3D" id="6.10.340.10">
    <property type="match status" value="1"/>
</dbReference>
<keyword evidence="2" id="KW-0145">Chemotaxis</keyword>
<evidence type="ECO:0000256" key="4">
    <source>
        <dbReference type="PROSITE-ProRule" id="PRU00284"/>
    </source>
</evidence>
<dbReference type="Pfam" id="PF17201">
    <property type="entry name" value="Cache_3-Cache_2"/>
    <property type="match status" value="1"/>
</dbReference>
<dbReference type="OrthoDB" id="3289104at2"/>
<dbReference type="GO" id="GO:0007165">
    <property type="term" value="P:signal transduction"/>
    <property type="evidence" value="ECO:0007669"/>
    <property type="project" value="UniProtKB-KW"/>
</dbReference>
<dbReference type="InterPro" id="IPR033462">
    <property type="entry name" value="Cache_3-Cache_2"/>
</dbReference>
<dbReference type="Pfam" id="PF00015">
    <property type="entry name" value="MCPsignal"/>
    <property type="match status" value="1"/>
</dbReference>
<evidence type="ECO:0000259" key="8">
    <source>
        <dbReference type="PROSITE" id="PS50885"/>
    </source>
</evidence>
<feature type="domain" description="HAMP" evidence="8">
    <location>
        <begin position="222"/>
        <end position="275"/>
    </location>
</feature>
<dbReference type="SMART" id="SM00283">
    <property type="entry name" value="MA"/>
    <property type="match status" value="1"/>
</dbReference>
<keyword evidence="6" id="KW-0472">Membrane</keyword>
<keyword evidence="6" id="KW-1133">Transmembrane helix</keyword>
<evidence type="ECO:0000256" key="5">
    <source>
        <dbReference type="SAM" id="MobiDB-lite"/>
    </source>
</evidence>
<evidence type="ECO:0000313" key="10">
    <source>
        <dbReference type="Proteomes" id="UP000295131"/>
    </source>
</evidence>
<reference evidence="9 10" key="1">
    <citation type="journal article" date="2013" name="Int. J. Syst. Evol. Microbiol.">
        <title>Hoeflea suaedae sp. nov., an endophytic bacterium isolated from the root of the halophyte Suaeda maritima.</title>
        <authorList>
            <person name="Chung E.J."/>
            <person name="Park J.A."/>
            <person name="Pramanik P."/>
            <person name="Bibi F."/>
            <person name="Jeon C.O."/>
            <person name="Chung Y.R."/>
        </authorList>
    </citation>
    <scope>NUCLEOTIDE SEQUENCE [LARGE SCALE GENOMIC DNA]</scope>
    <source>
        <strain evidence="9 10">YC6898</strain>
    </source>
</reference>
<dbReference type="RefSeq" id="WP_133285701.1">
    <property type="nucleotide sequence ID" value="NZ_SMSI01000004.1"/>
</dbReference>
<dbReference type="EMBL" id="SMSI01000004">
    <property type="protein sequence ID" value="TDH34355.1"/>
    <property type="molecule type" value="Genomic_DNA"/>
</dbReference>
<dbReference type="SUPFAM" id="SSF158472">
    <property type="entry name" value="HAMP domain-like"/>
    <property type="match status" value="1"/>
</dbReference>
<feature type="transmembrane region" description="Helical" evidence="6">
    <location>
        <begin position="198"/>
        <end position="220"/>
    </location>
</feature>
<dbReference type="PROSITE" id="PS50111">
    <property type="entry name" value="CHEMOTAXIS_TRANSDUC_2"/>
    <property type="match status" value="1"/>
</dbReference>
<keyword evidence="10" id="KW-1185">Reference proteome</keyword>
<keyword evidence="6" id="KW-0812">Transmembrane</keyword>
<dbReference type="FunFam" id="1.10.287.950:FF:000001">
    <property type="entry name" value="Methyl-accepting chemotaxis sensory transducer"/>
    <property type="match status" value="1"/>
</dbReference>
<organism evidence="9 10">
    <name type="scientific">Pseudohoeflea suaedae</name>
    <dbReference type="NCBI Taxonomy" id="877384"/>
    <lineage>
        <taxon>Bacteria</taxon>
        <taxon>Pseudomonadati</taxon>
        <taxon>Pseudomonadota</taxon>
        <taxon>Alphaproteobacteria</taxon>
        <taxon>Hyphomicrobiales</taxon>
        <taxon>Rhizobiaceae</taxon>
        <taxon>Pseudohoeflea</taxon>
    </lineage>
</organism>
<evidence type="ECO:0000313" key="9">
    <source>
        <dbReference type="EMBL" id="TDH34355.1"/>
    </source>
</evidence>
<gene>
    <name evidence="9" type="ORF">E2A64_16950</name>
</gene>
<comment type="caution">
    <text evidence="9">The sequence shown here is derived from an EMBL/GenBank/DDBJ whole genome shotgun (WGS) entry which is preliminary data.</text>
</comment>
<dbReference type="AlphaFoldDB" id="A0A4R5PIJ0"/>
<sequence length="618" mass="66343">MNFFSRFNLVPTVTATTTLVLLLALAAVSWAIAASIGSRIADQSIEQQDASLRVAAEVLSRDMNGVSITYDKAGNVERVVMDSIPSEFADHTMIDTIGRVTSETATIFAWDDESKDFWRRTTNIIKDDGKRAVGTPLGQNGAVYPVVTKGETFRGEAVILGKPYYTIYQPILSPENKIIGILYAGVGKGEITAFANQIITNIGIAAVITLIAGTVLMAFVSRHVLGPIPALANTASRLAEGRYDEEVPYASHRNEIGTMANALAILRNAAIEKQAIEGHAADQREAADKERDAREAEKAIDERQFRDAMERVGAGLARLSEGDLTVRLDTPLATRFEKLREDFNHAVDRLGATLIEFRAEAREIETSSGEMRNATDELAHRTEGQAASLEETAAALTEITETVSSSSQRADEASNMAQKAQKSTVASRAVVEDAVNAMARIEGASNEISNIINVIDEIAFQTNLLALNAGVEAARAGEAGKGFAVVAQEVRELAQRSANAAKDIKQLITKSGEEVESGVKLVNATGETLADISEQVTMINEHIQSIAMAAREQSSGIAGINAAVNQMDQVTQHNAAMVQEATTTMQHVSDSSRKLAQLIGQFRLEAGGQAAQPMRMAS</sequence>
<dbReference type="Proteomes" id="UP000295131">
    <property type="component" value="Unassembled WGS sequence"/>
</dbReference>
<feature type="domain" description="HAMP" evidence="8">
    <location>
        <begin position="303"/>
        <end position="355"/>
    </location>
</feature>
<dbReference type="CDD" id="cd11386">
    <property type="entry name" value="MCP_signal"/>
    <property type="match status" value="1"/>
</dbReference>
<proteinExistence type="inferred from homology"/>
<evidence type="ECO:0000256" key="1">
    <source>
        <dbReference type="ARBA" id="ARBA00004370"/>
    </source>
</evidence>
<dbReference type="SUPFAM" id="SSF103190">
    <property type="entry name" value="Sensory domain-like"/>
    <property type="match status" value="1"/>
</dbReference>
<protein>
    <submittedName>
        <fullName evidence="9">Methyl-accepting chemotaxis protein</fullName>
    </submittedName>
</protein>
<dbReference type="PANTHER" id="PTHR43531:SF11">
    <property type="entry name" value="METHYL-ACCEPTING CHEMOTAXIS PROTEIN 3"/>
    <property type="match status" value="1"/>
</dbReference>
<dbReference type="InterPro" id="IPR004089">
    <property type="entry name" value="MCPsignal_dom"/>
</dbReference>
<feature type="region of interest" description="Disordered" evidence="5">
    <location>
        <begin position="279"/>
        <end position="302"/>
    </location>
</feature>
<name>A0A4R5PIJ0_9HYPH</name>
<dbReference type="InterPro" id="IPR029151">
    <property type="entry name" value="Sensor-like_sf"/>
</dbReference>
<evidence type="ECO:0000256" key="2">
    <source>
        <dbReference type="ARBA" id="ARBA00022500"/>
    </source>
</evidence>
<dbReference type="SMART" id="SM00304">
    <property type="entry name" value="HAMP"/>
    <property type="match status" value="2"/>
</dbReference>
<comment type="similarity">
    <text evidence="3">Belongs to the methyl-accepting chemotaxis (MCP) protein family.</text>
</comment>
<evidence type="ECO:0000256" key="3">
    <source>
        <dbReference type="ARBA" id="ARBA00029447"/>
    </source>
</evidence>
<evidence type="ECO:0000256" key="6">
    <source>
        <dbReference type="SAM" id="Phobius"/>
    </source>
</evidence>
<dbReference type="PROSITE" id="PS50885">
    <property type="entry name" value="HAMP"/>
    <property type="match status" value="2"/>
</dbReference>